<dbReference type="InterPro" id="IPR053157">
    <property type="entry name" value="Sterol_Uptake_Regulator"/>
</dbReference>
<dbReference type="GeneID" id="35599298"/>
<gene>
    <name evidence="1" type="ORF">RCC_04119</name>
</gene>
<accession>A0A2D3V6V4</accession>
<sequence>MEMEMEGRGNGHARPTRKVGGAVTIANFAKVGTLSTARRCSYGVFCDYETHSSELHFSGTASFQLEVQKPQQTESPPAFNAEELIDSMMDAPLALFVEGDTPDVCYLDKAHLSLLRKFHDRSVLTIGTPNSIHVYQRVLTQMASKHSFVLHAVLRFTLLHDRYLYDPLGTSPSAAEAFHGYHAAALFSQVLSESSHSNDVKDALWGTSALLGAGSFAAFEGISAAEAWPLKPPSVSDLDWLKMSEGKNAVWRLANPTRDDSQFRDVIEAELRKQNSIPLQCVGPAVDGFRAHCAHLMEAGEDSPYFQAASILERLAPMQCSHETAIWFLSFVGHMDPAYMQLVAAKDSTALVLLAWWFAKLLEYNVWWVSRRCRFECQAICVFLNEKLPQEDVIRDLLEFPRSVSHGASRKPVANVG</sequence>
<keyword evidence="2" id="KW-1185">Reference proteome</keyword>
<evidence type="ECO:0000313" key="2">
    <source>
        <dbReference type="Proteomes" id="UP000225277"/>
    </source>
</evidence>
<organism evidence="1 2">
    <name type="scientific">Ramularia collo-cygni</name>
    <dbReference type="NCBI Taxonomy" id="112498"/>
    <lineage>
        <taxon>Eukaryota</taxon>
        <taxon>Fungi</taxon>
        <taxon>Dikarya</taxon>
        <taxon>Ascomycota</taxon>
        <taxon>Pezizomycotina</taxon>
        <taxon>Dothideomycetes</taxon>
        <taxon>Dothideomycetidae</taxon>
        <taxon>Mycosphaerellales</taxon>
        <taxon>Mycosphaerellaceae</taxon>
        <taxon>Ramularia</taxon>
    </lineage>
</organism>
<protein>
    <submittedName>
        <fullName evidence="1">Uncharacterized protein</fullName>
    </submittedName>
</protein>
<dbReference type="STRING" id="112498.A0A2D3V6V4"/>
<dbReference type="PANTHER" id="PTHR47784:SF9">
    <property type="entry name" value="ZN(II)2CYS6 TRANSCRIPTION FACTOR (EUROFUNG)"/>
    <property type="match status" value="1"/>
</dbReference>
<dbReference type="AlphaFoldDB" id="A0A2D3V6V4"/>
<name>A0A2D3V6V4_9PEZI</name>
<dbReference type="PANTHER" id="PTHR47784">
    <property type="entry name" value="STEROL UPTAKE CONTROL PROTEIN 2"/>
    <property type="match status" value="1"/>
</dbReference>
<dbReference type="EMBL" id="FJUY01000005">
    <property type="protein sequence ID" value="CZT18274.1"/>
    <property type="molecule type" value="Genomic_DNA"/>
</dbReference>
<dbReference type="RefSeq" id="XP_023625164.1">
    <property type="nucleotide sequence ID" value="XM_023769396.1"/>
</dbReference>
<dbReference type="OrthoDB" id="416217at2759"/>
<proteinExistence type="predicted"/>
<reference evidence="1 2" key="1">
    <citation type="submission" date="2016-03" db="EMBL/GenBank/DDBJ databases">
        <authorList>
            <person name="Ploux O."/>
        </authorList>
    </citation>
    <scope>NUCLEOTIDE SEQUENCE [LARGE SCALE GENOMIC DNA]</scope>
    <source>
        <strain evidence="1 2">URUG2</strain>
    </source>
</reference>
<evidence type="ECO:0000313" key="1">
    <source>
        <dbReference type="EMBL" id="CZT18274.1"/>
    </source>
</evidence>
<dbReference type="GO" id="GO:0001228">
    <property type="term" value="F:DNA-binding transcription activator activity, RNA polymerase II-specific"/>
    <property type="evidence" value="ECO:0007669"/>
    <property type="project" value="TreeGrafter"/>
</dbReference>
<dbReference type="Proteomes" id="UP000225277">
    <property type="component" value="Unassembled WGS sequence"/>
</dbReference>